<dbReference type="Gramene" id="KCW73320">
    <property type="protein sequence ID" value="KCW73320"/>
    <property type="gene ID" value="EUGRSUZ_E01777"/>
</dbReference>
<dbReference type="OMA" id="ERETCNC"/>
<dbReference type="AlphaFoldDB" id="A0A059C5W4"/>
<reference evidence="1" key="1">
    <citation type="submission" date="2013-07" db="EMBL/GenBank/DDBJ databases">
        <title>The genome of Eucalyptus grandis.</title>
        <authorList>
            <person name="Schmutz J."/>
            <person name="Hayes R."/>
            <person name="Myburg A."/>
            <person name="Tuskan G."/>
            <person name="Grattapaglia D."/>
            <person name="Rokhsar D.S."/>
        </authorList>
    </citation>
    <scope>NUCLEOTIDE SEQUENCE</scope>
    <source>
        <tissue evidence="1">Leaf extractions</tissue>
    </source>
</reference>
<name>A0A059C5W4_EUCGR</name>
<evidence type="ECO:0000313" key="1">
    <source>
        <dbReference type="EMBL" id="KCW73320.1"/>
    </source>
</evidence>
<proteinExistence type="predicted"/>
<feature type="non-terminal residue" evidence="1">
    <location>
        <position position="1"/>
    </location>
</feature>
<accession>A0A059C5W4</accession>
<organism evidence="1">
    <name type="scientific">Eucalyptus grandis</name>
    <name type="common">Flooded gum</name>
    <dbReference type="NCBI Taxonomy" id="71139"/>
    <lineage>
        <taxon>Eukaryota</taxon>
        <taxon>Viridiplantae</taxon>
        <taxon>Streptophyta</taxon>
        <taxon>Embryophyta</taxon>
        <taxon>Tracheophyta</taxon>
        <taxon>Spermatophyta</taxon>
        <taxon>Magnoliopsida</taxon>
        <taxon>eudicotyledons</taxon>
        <taxon>Gunneridae</taxon>
        <taxon>Pentapetalae</taxon>
        <taxon>rosids</taxon>
        <taxon>malvids</taxon>
        <taxon>Myrtales</taxon>
        <taxon>Myrtaceae</taxon>
        <taxon>Myrtoideae</taxon>
        <taxon>Eucalypteae</taxon>
        <taxon>Eucalyptus</taxon>
    </lineage>
</organism>
<gene>
    <name evidence="1" type="ORF">EUGRSUZ_E01777</name>
</gene>
<protein>
    <submittedName>
        <fullName evidence="1">Uncharacterized protein</fullName>
    </submittedName>
</protein>
<sequence>HIHERTQDPTRTVVNGYYGENRFSGSSLLQIPELIHHSPIDRPARPAGIEASRLGLAELRGLEVDGALEEAGVVLLDRHLDGARAEAVGDGEHDLPHLRPELLQVDGAAAVAVEALEDGVVEAGELLRRGGDVHPVVGLDEAHRLEGLAELRPGEDAVPVQVQGGEPLVHALLELLLVADEGAHRRAVDYHHPHLSPTLSLSLFCRSSKLVACLK</sequence>
<dbReference type="InParanoid" id="A0A059C5W4"/>
<dbReference type="EMBL" id="KK198757">
    <property type="protein sequence ID" value="KCW73320.1"/>
    <property type="molecule type" value="Genomic_DNA"/>
</dbReference>